<proteinExistence type="predicted"/>
<keyword evidence="1" id="KW-0472">Membrane</keyword>
<evidence type="ECO:0000313" key="2">
    <source>
        <dbReference type="EMBL" id="SMO35199.1"/>
    </source>
</evidence>
<gene>
    <name evidence="2" type="ORF">SAMN06265349_101182</name>
</gene>
<keyword evidence="1" id="KW-1133">Transmembrane helix</keyword>
<sequence length="91" mass="10885">MIKKIVTPINVIFLFWGLILLTFSESYPQYTRYFLYASILVILPVMIINLIKQRKEDKLNYTTNFQSAVYRIIFMAVLLVIMYFITKQNHI</sequence>
<feature type="transmembrane region" description="Helical" evidence="1">
    <location>
        <begin position="30"/>
        <end position="48"/>
    </location>
</feature>
<dbReference type="EMBL" id="FXTA01000001">
    <property type="protein sequence ID" value="SMO35199.1"/>
    <property type="molecule type" value="Genomic_DNA"/>
</dbReference>
<organism evidence="2 3">
    <name type="scientific">Flavobacterium resistens</name>
    <dbReference type="NCBI Taxonomy" id="443612"/>
    <lineage>
        <taxon>Bacteria</taxon>
        <taxon>Pseudomonadati</taxon>
        <taxon>Bacteroidota</taxon>
        <taxon>Flavobacteriia</taxon>
        <taxon>Flavobacteriales</taxon>
        <taxon>Flavobacteriaceae</taxon>
        <taxon>Flavobacterium</taxon>
    </lineage>
</organism>
<evidence type="ECO:0000313" key="3">
    <source>
        <dbReference type="Proteomes" id="UP000317289"/>
    </source>
</evidence>
<name>A0A521AK30_9FLAO</name>
<feature type="transmembrane region" description="Helical" evidence="1">
    <location>
        <begin position="68"/>
        <end position="86"/>
    </location>
</feature>
<dbReference type="AlphaFoldDB" id="A0A521AK30"/>
<keyword evidence="1" id="KW-0812">Transmembrane</keyword>
<accession>A0A521AK30</accession>
<feature type="transmembrane region" description="Helical" evidence="1">
    <location>
        <begin position="5"/>
        <end position="24"/>
    </location>
</feature>
<dbReference type="Proteomes" id="UP000317289">
    <property type="component" value="Unassembled WGS sequence"/>
</dbReference>
<protein>
    <submittedName>
        <fullName evidence="2">Uncharacterized protein</fullName>
    </submittedName>
</protein>
<evidence type="ECO:0000256" key="1">
    <source>
        <dbReference type="SAM" id="Phobius"/>
    </source>
</evidence>
<reference evidence="2 3" key="1">
    <citation type="submission" date="2017-05" db="EMBL/GenBank/DDBJ databases">
        <authorList>
            <person name="Varghese N."/>
            <person name="Submissions S."/>
        </authorList>
    </citation>
    <scope>NUCLEOTIDE SEQUENCE [LARGE SCALE GENOMIC DNA]</scope>
    <source>
        <strain evidence="2 3">DSM 19382</strain>
    </source>
</reference>